<dbReference type="InterPro" id="IPR005467">
    <property type="entry name" value="His_kinase_dom"/>
</dbReference>
<keyword evidence="6 11" id="KW-0812">Transmembrane</keyword>
<dbReference type="EC" id="2.7.13.3" evidence="3"/>
<keyword evidence="4" id="KW-0597">Phosphoprotein</keyword>
<feature type="domain" description="HAMP" evidence="13">
    <location>
        <begin position="181"/>
        <end position="234"/>
    </location>
</feature>
<dbReference type="Pfam" id="PF00672">
    <property type="entry name" value="HAMP"/>
    <property type="match status" value="1"/>
</dbReference>
<dbReference type="SMART" id="SM00387">
    <property type="entry name" value="HATPase_c"/>
    <property type="match status" value="1"/>
</dbReference>
<evidence type="ECO:0000256" key="6">
    <source>
        <dbReference type="ARBA" id="ARBA00022692"/>
    </source>
</evidence>
<evidence type="ECO:0000256" key="3">
    <source>
        <dbReference type="ARBA" id="ARBA00012438"/>
    </source>
</evidence>
<evidence type="ECO:0000256" key="1">
    <source>
        <dbReference type="ARBA" id="ARBA00000085"/>
    </source>
</evidence>
<accession>A0A917NIN8</accession>
<evidence type="ECO:0000256" key="2">
    <source>
        <dbReference type="ARBA" id="ARBA00004370"/>
    </source>
</evidence>
<dbReference type="GO" id="GO:0005886">
    <property type="term" value="C:plasma membrane"/>
    <property type="evidence" value="ECO:0007669"/>
    <property type="project" value="TreeGrafter"/>
</dbReference>
<feature type="transmembrane region" description="Helical" evidence="11">
    <location>
        <begin position="124"/>
        <end position="143"/>
    </location>
</feature>
<dbReference type="PROSITE" id="PS50885">
    <property type="entry name" value="HAMP"/>
    <property type="match status" value="1"/>
</dbReference>
<dbReference type="SMART" id="SM00388">
    <property type="entry name" value="HisKA"/>
    <property type="match status" value="1"/>
</dbReference>
<feature type="transmembrane region" description="Helical" evidence="11">
    <location>
        <begin position="163"/>
        <end position="180"/>
    </location>
</feature>
<dbReference type="PANTHER" id="PTHR45436:SF8">
    <property type="entry name" value="HISTIDINE KINASE"/>
    <property type="match status" value="1"/>
</dbReference>
<dbReference type="CDD" id="cd00082">
    <property type="entry name" value="HisKA"/>
    <property type="match status" value="1"/>
</dbReference>
<keyword evidence="5" id="KW-0808">Transferase</keyword>
<evidence type="ECO:0000313" key="14">
    <source>
        <dbReference type="EMBL" id="GGJ04170.1"/>
    </source>
</evidence>
<sequence>MAEPSSRWAFARTTAFRVTLLHLLLTLTGTALVGGVAWWVTAGYAIRQAGEEIDRGMGVLLQAGALSGARGVALSIEARLAADRSGQEFYLLAAPDGQRLAGNLSGVSSERGWREGTIRQPDGTAAPVLMLAAPLPGGGALVVGRDLTNARALEQRLLTSAGWVGGAVLLLGLAGGLLIGRSVARRAAAMETALAAVQGGDLDRRLAVRTGGDEFDRLALRINATLDRLQALMAALREVTDDIAHDLRTPLTRLRQRLDDAARAPTTEAIEAAQAEADRLLEIFAALLRIAQVESGTQRAGFATVDLSAIADSVAEVYTPAAEERGQVLASEIEPGVSITGDPALLTQMLANLVENAIRHGRAEGRVSLGVTTAGITVADDGPGIPEAEREKVFHRFHRLDASRSTPGSGLGLALVRAVAELHGIAITLEDAAPGLRVRLTLPPP</sequence>
<dbReference type="InterPro" id="IPR036890">
    <property type="entry name" value="HATPase_C_sf"/>
</dbReference>
<organism evidence="14 15">
    <name type="scientific">Neoroseomonas lacus</name>
    <dbReference type="NCBI Taxonomy" id="287609"/>
    <lineage>
        <taxon>Bacteria</taxon>
        <taxon>Pseudomonadati</taxon>
        <taxon>Pseudomonadota</taxon>
        <taxon>Alphaproteobacteria</taxon>
        <taxon>Acetobacterales</taxon>
        <taxon>Acetobacteraceae</taxon>
        <taxon>Neoroseomonas</taxon>
    </lineage>
</organism>
<protein>
    <recommendedName>
        <fullName evidence="3">histidine kinase</fullName>
        <ecNumber evidence="3">2.7.13.3</ecNumber>
    </recommendedName>
</protein>
<dbReference type="InterPro" id="IPR003660">
    <property type="entry name" value="HAMP_dom"/>
</dbReference>
<dbReference type="AlphaFoldDB" id="A0A917NIN8"/>
<dbReference type="CDD" id="cd00075">
    <property type="entry name" value="HATPase"/>
    <property type="match status" value="1"/>
</dbReference>
<keyword evidence="7 14" id="KW-0418">Kinase</keyword>
<evidence type="ECO:0000259" key="13">
    <source>
        <dbReference type="PROSITE" id="PS50885"/>
    </source>
</evidence>
<evidence type="ECO:0000313" key="15">
    <source>
        <dbReference type="Proteomes" id="UP000661507"/>
    </source>
</evidence>
<dbReference type="InterPro" id="IPR003661">
    <property type="entry name" value="HisK_dim/P_dom"/>
</dbReference>
<keyword evidence="10 11" id="KW-0472">Membrane</keyword>
<evidence type="ECO:0000256" key="7">
    <source>
        <dbReference type="ARBA" id="ARBA00022777"/>
    </source>
</evidence>
<dbReference type="RefSeq" id="WP_188965726.1">
    <property type="nucleotide sequence ID" value="NZ_BMKW01000002.1"/>
</dbReference>
<proteinExistence type="predicted"/>
<dbReference type="Pfam" id="PF00512">
    <property type="entry name" value="HisKA"/>
    <property type="match status" value="1"/>
</dbReference>
<dbReference type="InterPro" id="IPR050428">
    <property type="entry name" value="TCS_sensor_his_kinase"/>
</dbReference>
<dbReference type="PANTHER" id="PTHR45436">
    <property type="entry name" value="SENSOR HISTIDINE KINASE YKOH"/>
    <property type="match status" value="1"/>
</dbReference>
<evidence type="ECO:0000256" key="10">
    <source>
        <dbReference type="ARBA" id="ARBA00023136"/>
    </source>
</evidence>
<dbReference type="PROSITE" id="PS50109">
    <property type="entry name" value="HIS_KIN"/>
    <property type="match status" value="1"/>
</dbReference>
<dbReference type="Proteomes" id="UP000661507">
    <property type="component" value="Unassembled WGS sequence"/>
</dbReference>
<comment type="catalytic activity">
    <reaction evidence="1">
        <text>ATP + protein L-histidine = ADP + protein N-phospho-L-histidine.</text>
        <dbReference type="EC" id="2.7.13.3"/>
    </reaction>
</comment>
<dbReference type="PRINTS" id="PR00344">
    <property type="entry name" value="BCTRLSENSOR"/>
</dbReference>
<evidence type="ECO:0000256" key="11">
    <source>
        <dbReference type="SAM" id="Phobius"/>
    </source>
</evidence>
<dbReference type="Gene3D" id="3.30.565.10">
    <property type="entry name" value="Histidine kinase-like ATPase, C-terminal domain"/>
    <property type="match status" value="1"/>
</dbReference>
<feature type="domain" description="Histidine kinase" evidence="12">
    <location>
        <begin position="242"/>
        <end position="445"/>
    </location>
</feature>
<keyword evidence="9" id="KW-0902">Two-component regulatory system</keyword>
<evidence type="ECO:0000256" key="9">
    <source>
        <dbReference type="ARBA" id="ARBA00023012"/>
    </source>
</evidence>
<dbReference type="SMART" id="SM00304">
    <property type="entry name" value="HAMP"/>
    <property type="match status" value="1"/>
</dbReference>
<dbReference type="SUPFAM" id="SSF55874">
    <property type="entry name" value="ATPase domain of HSP90 chaperone/DNA topoisomerase II/histidine kinase"/>
    <property type="match status" value="1"/>
</dbReference>
<dbReference type="SUPFAM" id="SSF47384">
    <property type="entry name" value="Homodimeric domain of signal transducing histidine kinase"/>
    <property type="match status" value="1"/>
</dbReference>
<evidence type="ECO:0000256" key="4">
    <source>
        <dbReference type="ARBA" id="ARBA00022553"/>
    </source>
</evidence>
<evidence type="ECO:0000259" key="12">
    <source>
        <dbReference type="PROSITE" id="PS50109"/>
    </source>
</evidence>
<dbReference type="InterPro" id="IPR004358">
    <property type="entry name" value="Sig_transdc_His_kin-like_C"/>
</dbReference>
<evidence type="ECO:0000256" key="8">
    <source>
        <dbReference type="ARBA" id="ARBA00022989"/>
    </source>
</evidence>
<dbReference type="Gene3D" id="1.10.287.130">
    <property type="match status" value="1"/>
</dbReference>
<dbReference type="InterPro" id="IPR036097">
    <property type="entry name" value="HisK_dim/P_sf"/>
</dbReference>
<dbReference type="Gene3D" id="6.10.340.10">
    <property type="match status" value="1"/>
</dbReference>
<evidence type="ECO:0000256" key="5">
    <source>
        <dbReference type="ARBA" id="ARBA00022679"/>
    </source>
</evidence>
<dbReference type="EMBL" id="BMKW01000002">
    <property type="protein sequence ID" value="GGJ04170.1"/>
    <property type="molecule type" value="Genomic_DNA"/>
</dbReference>
<dbReference type="InterPro" id="IPR003594">
    <property type="entry name" value="HATPase_dom"/>
</dbReference>
<reference evidence="14" key="2">
    <citation type="submission" date="2020-09" db="EMBL/GenBank/DDBJ databases">
        <authorList>
            <person name="Sun Q."/>
            <person name="Zhou Y."/>
        </authorList>
    </citation>
    <scope>NUCLEOTIDE SEQUENCE</scope>
    <source>
        <strain evidence="14">CGMCC 1.3617</strain>
    </source>
</reference>
<keyword evidence="8 11" id="KW-1133">Transmembrane helix</keyword>
<comment type="subcellular location">
    <subcellularLocation>
        <location evidence="2">Membrane</location>
    </subcellularLocation>
</comment>
<comment type="caution">
    <text evidence="14">The sequence shown here is derived from an EMBL/GenBank/DDBJ whole genome shotgun (WGS) entry which is preliminary data.</text>
</comment>
<name>A0A917NIN8_9PROT</name>
<gene>
    <name evidence="14" type="ORF">GCM10011320_08930</name>
</gene>
<dbReference type="Pfam" id="PF02518">
    <property type="entry name" value="HATPase_c"/>
    <property type="match status" value="1"/>
</dbReference>
<dbReference type="GO" id="GO:0000155">
    <property type="term" value="F:phosphorelay sensor kinase activity"/>
    <property type="evidence" value="ECO:0007669"/>
    <property type="project" value="InterPro"/>
</dbReference>
<keyword evidence="15" id="KW-1185">Reference proteome</keyword>
<feature type="transmembrane region" description="Helical" evidence="11">
    <location>
        <begin position="20"/>
        <end position="40"/>
    </location>
</feature>
<reference evidence="14" key="1">
    <citation type="journal article" date="2014" name="Int. J. Syst. Evol. Microbiol.">
        <title>Complete genome sequence of Corynebacterium casei LMG S-19264T (=DSM 44701T), isolated from a smear-ripened cheese.</title>
        <authorList>
            <consortium name="US DOE Joint Genome Institute (JGI-PGF)"/>
            <person name="Walter F."/>
            <person name="Albersmeier A."/>
            <person name="Kalinowski J."/>
            <person name="Ruckert C."/>
        </authorList>
    </citation>
    <scope>NUCLEOTIDE SEQUENCE</scope>
    <source>
        <strain evidence="14">CGMCC 1.3617</strain>
    </source>
</reference>